<dbReference type="EMBL" id="JAENHO010000011">
    <property type="protein sequence ID" value="MBL7259297.1"/>
    <property type="molecule type" value="Genomic_DNA"/>
</dbReference>
<feature type="domain" description="Knr4/Smi1-like" evidence="1">
    <location>
        <begin position="30"/>
        <end position="154"/>
    </location>
</feature>
<dbReference type="SMART" id="SM00860">
    <property type="entry name" value="SMI1_KNR4"/>
    <property type="match status" value="1"/>
</dbReference>
<keyword evidence="3" id="KW-1185">Reference proteome</keyword>
<evidence type="ECO:0000313" key="3">
    <source>
        <dbReference type="Proteomes" id="UP000598996"/>
    </source>
</evidence>
<comment type="caution">
    <text evidence="2">The sequence shown here is derived from an EMBL/GenBank/DDBJ whole genome shotgun (WGS) entry which is preliminary data.</text>
</comment>
<sequence>MTDDEIFVAVRERVRAGRPCDGDWHLDHEPATPEAVAAAEALIGHPFPPLLRRLYLEVADGGFGPSCGVNGVGENGHGCVGSMLGDYVDWRDTPADPGDPPWTPGVVILGDSGYAVWAVLDCRSPEGRLSFLDGREIFAADLTLSGWLTRWLSGTLDPHALVGS</sequence>
<organism evidence="2 3">
    <name type="scientific">Paractinoplanes lichenicola</name>
    <dbReference type="NCBI Taxonomy" id="2802976"/>
    <lineage>
        <taxon>Bacteria</taxon>
        <taxon>Bacillati</taxon>
        <taxon>Actinomycetota</taxon>
        <taxon>Actinomycetes</taxon>
        <taxon>Micromonosporales</taxon>
        <taxon>Micromonosporaceae</taxon>
        <taxon>Paractinoplanes</taxon>
    </lineage>
</organism>
<protein>
    <submittedName>
        <fullName evidence="2">SMI1/KNR4 family protein</fullName>
    </submittedName>
</protein>
<dbReference type="RefSeq" id="WP_202996008.1">
    <property type="nucleotide sequence ID" value="NZ_JAENHO010000011.1"/>
</dbReference>
<name>A0ABS1VXT0_9ACTN</name>
<dbReference type="InterPro" id="IPR018958">
    <property type="entry name" value="Knr4/Smi1-like_dom"/>
</dbReference>
<gene>
    <name evidence="2" type="ORF">JKJ07_33775</name>
</gene>
<accession>A0ABS1VXT0</accession>
<evidence type="ECO:0000313" key="2">
    <source>
        <dbReference type="EMBL" id="MBL7259297.1"/>
    </source>
</evidence>
<reference evidence="2 3" key="1">
    <citation type="submission" date="2021-01" db="EMBL/GenBank/DDBJ databases">
        <title>Actinoplanes sp. nov. LDG1-01 isolated from lichen.</title>
        <authorList>
            <person name="Saeng-In P."/>
            <person name="Phongsopitanun W."/>
            <person name="Kanchanasin P."/>
            <person name="Yuki M."/>
            <person name="Kudo T."/>
            <person name="Ohkuma M."/>
            <person name="Tanasupawat S."/>
        </authorList>
    </citation>
    <scope>NUCLEOTIDE SEQUENCE [LARGE SCALE GENOMIC DNA]</scope>
    <source>
        <strain evidence="2 3">LDG1-01</strain>
    </source>
</reference>
<dbReference type="Pfam" id="PF09346">
    <property type="entry name" value="SMI1_KNR4"/>
    <property type="match status" value="1"/>
</dbReference>
<dbReference type="InterPro" id="IPR037883">
    <property type="entry name" value="Knr4/Smi1-like_sf"/>
</dbReference>
<proteinExistence type="predicted"/>
<dbReference type="Proteomes" id="UP000598996">
    <property type="component" value="Unassembled WGS sequence"/>
</dbReference>
<dbReference type="SUPFAM" id="SSF160631">
    <property type="entry name" value="SMI1/KNR4-like"/>
    <property type="match status" value="1"/>
</dbReference>
<evidence type="ECO:0000259" key="1">
    <source>
        <dbReference type="SMART" id="SM00860"/>
    </source>
</evidence>